<evidence type="ECO:0000256" key="9">
    <source>
        <dbReference type="ARBA" id="ARBA00023136"/>
    </source>
</evidence>
<keyword evidence="7" id="KW-1278">Translocase</keyword>
<dbReference type="OrthoDB" id="116380at2759"/>
<feature type="region of interest" description="Disordered" evidence="10">
    <location>
        <begin position="1"/>
        <end position="23"/>
    </location>
</feature>
<evidence type="ECO:0000256" key="3">
    <source>
        <dbReference type="ARBA" id="ARBA00022692"/>
    </source>
</evidence>
<dbReference type="GO" id="GO:0046873">
    <property type="term" value="F:metal ion transmembrane transporter activity"/>
    <property type="evidence" value="ECO:0007669"/>
    <property type="project" value="UniProtKB-ARBA"/>
</dbReference>
<keyword evidence="6" id="KW-0067">ATP-binding</keyword>
<evidence type="ECO:0000256" key="7">
    <source>
        <dbReference type="ARBA" id="ARBA00022967"/>
    </source>
</evidence>
<evidence type="ECO:0000256" key="4">
    <source>
        <dbReference type="ARBA" id="ARBA00022723"/>
    </source>
</evidence>
<evidence type="ECO:0000256" key="8">
    <source>
        <dbReference type="ARBA" id="ARBA00022989"/>
    </source>
</evidence>
<proteinExistence type="predicted"/>
<dbReference type="InterPro" id="IPR004014">
    <property type="entry name" value="ATPase_P-typ_cation-transptr_N"/>
</dbReference>
<feature type="domain" description="Cation-transporting P-type ATPase N-terminal" evidence="12">
    <location>
        <begin position="32"/>
        <end position="106"/>
    </location>
</feature>
<keyword evidence="4" id="KW-0479">Metal-binding</keyword>
<dbReference type="GO" id="GO:0019829">
    <property type="term" value="F:ATPase-coupled monoatomic cation transmembrane transporter activity"/>
    <property type="evidence" value="ECO:0007669"/>
    <property type="project" value="UniProtKB-ARBA"/>
</dbReference>
<evidence type="ECO:0000256" key="10">
    <source>
        <dbReference type="SAM" id="MobiDB-lite"/>
    </source>
</evidence>
<dbReference type="GO" id="GO:0015662">
    <property type="term" value="F:P-type ion transporter activity"/>
    <property type="evidence" value="ECO:0007669"/>
    <property type="project" value="UniProtKB-ARBA"/>
</dbReference>
<keyword evidence="5" id="KW-0547">Nucleotide-binding</keyword>
<keyword evidence="9 11" id="KW-0472">Membrane</keyword>
<gene>
    <name evidence="13" type="ORF">Poli38472_001206</name>
</gene>
<dbReference type="InterPro" id="IPR059000">
    <property type="entry name" value="ATPase_P-type_domA"/>
</dbReference>
<dbReference type="SMART" id="SM00831">
    <property type="entry name" value="Cation_ATPase_N"/>
    <property type="match status" value="1"/>
</dbReference>
<evidence type="ECO:0000259" key="12">
    <source>
        <dbReference type="SMART" id="SM00831"/>
    </source>
</evidence>
<dbReference type="Pfam" id="PF00690">
    <property type="entry name" value="Cation_ATPase_N"/>
    <property type="match status" value="1"/>
</dbReference>
<dbReference type="GO" id="GO:0098662">
    <property type="term" value="P:inorganic cation transmembrane transport"/>
    <property type="evidence" value="ECO:0007669"/>
    <property type="project" value="UniProtKB-ARBA"/>
</dbReference>
<keyword evidence="3 11" id="KW-0812">Transmembrane</keyword>
<dbReference type="InterPro" id="IPR008250">
    <property type="entry name" value="ATPase_P-typ_transduc_dom_A_sf"/>
</dbReference>
<name>A0A8K1CUS1_PYTOL</name>
<dbReference type="GO" id="GO:0005524">
    <property type="term" value="F:ATP binding"/>
    <property type="evidence" value="ECO:0007669"/>
    <property type="project" value="UniProtKB-KW"/>
</dbReference>
<sequence>MEIKEDERPSMVSHDEGLHDPEVEHRARFMSDTERLLVEHPHETLNSSSERGLTSMQAEKLLAEHGPNVLEEEPRAPLYIVFLLQFYNLIIMILLLAAIMSFVLGNCALEALAQMSSPQYLVIRDGEQCVLESKLLVPGDIVVLSTGDVVPADVRLFERVNLKVNEMLLTGESEDVSKKYNAPLHIKGVKKLTADNMVLSSTAVTAGNARGIVVETGMSTRVGSIAALLKAKRPEIEDEDKPAKRSWNPLHDCLENISRSSRHSSTP</sequence>
<evidence type="ECO:0000256" key="5">
    <source>
        <dbReference type="ARBA" id="ARBA00022741"/>
    </source>
</evidence>
<dbReference type="SUPFAM" id="SSF81665">
    <property type="entry name" value="Calcium ATPase, transmembrane domain M"/>
    <property type="match status" value="1"/>
</dbReference>
<evidence type="ECO:0000256" key="6">
    <source>
        <dbReference type="ARBA" id="ARBA00022840"/>
    </source>
</evidence>
<keyword evidence="14" id="KW-1185">Reference proteome</keyword>
<evidence type="ECO:0000313" key="13">
    <source>
        <dbReference type="EMBL" id="TMW69050.1"/>
    </source>
</evidence>
<dbReference type="PANTHER" id="PTHR42861">
    <property type="entry name" value="CALCIUM-TRANSPORTING ATPASE"/>
    <property type="match status" value="1"/>
</dbReference>
<dbReference type="Proteomes" id="UP000794436">
    <property type="component" value="Unassembled WGS sequence"/>
</dbReference>
<feature type="compositionally biased region" description="Polar residues" evidence="10">
    <location>
        <begin position="257"/>
        <end position="267"/>
    </location>
</feature>
<evidence type="ECO:0000256" key="2">
    <source>
        <dbReference type="ARBA" id="ARBA00022475"/>
    </source>
</evidence>
<dbReference type="GO" id="GO:0046872">
    <property type="term" value="F:metal ion binding"/>
    <property type="evidence" value="ECO:0007669"/>
    <property type="project" value="UniProtKB-KW"/>
</dbReference>
<feature type="transmembrane region" description="Helical" evidence="11">
    <location>
        <begin position="78"/>
        <end position="104"/>
    </location>
</feature>
<dbReference type="SUPFAM" id="SSF81653">
    <property type="entry name" value="Calcium ATPase, transduction domain A"/>
    <property type="match status" value="1"/>
</dbReference>
<dbReference type="GO" id="GO:0005886">
    <property type="term" value="C:plasma membrane"/>
    <property type="evidence" value="ECO:0007669"/>
    <property type="project" value="UniProtKB-SubCell"/>
</dbReference>
<evidence type="ECO:0000256" key="11">
    <source>
        <dbReference type="SAM" id="Phobius"/>
    </source>
</evidence>
<reference evidence="13" key="1">
    <citation type="submission" date="2019-03" db="EMBL/GenBank/DDBJ databases">
        <title>Long read genome sequence of the mycoparasitic Pythium oligandrum ATCC 38472 isolated from sugarbeet rhizosphere.</title>
        <authorList>
            <person name="Gaulin E."/>
        </authorList>
    </citation>
    <scope>NUCLEOTIDE SEQUENCE</scope>
    <source>
        <strain evidence="13">ATCC 38472_TT</strain>
    </source>
</reference>
<evidence type="ECO:0000256" key="1">
    <source>
        <dbReference type="ARBA" id="ARBA00004651"/>
    </source>
</evidence>
<keyword evidence="2" id="KW-1003">Cell membrane</keyword>
<dbReference type="Gene3D" id="2.70.150.10">
    <property type="entry name" value="Calcium-transporting ATPase, cytoplasmic transduction domain A"/>
    <property type="match status" value="2"/>
</dbReference>
<keyword evidence="8 11" id="KW-1133">Transmembrane helix</keyword>
<comment type="caution">
    <text evidence="13">The sequence shown here is derived from an EMBL/GenBank/DDBJ whole genome shotgun (WGS) entry which is preliminary data.</text>
</comment>
<accession>A0A8K1CUS1</accession>
<dbReference type="Gene3D" id="1.20.1110.10">
    <property type="entry name" value="Calcium-transporting ATPase, transmembrane domain"/>
    <property type="match status" value="1"/>
</dbReference>
<dbReference type="EMBL" id="SPLM01000001">
    <property type="protein sequence ID" value="TMW69050.1"/>
    <property type="molecule type" value="Genomic_DNA"/>
</dbReference>
<organism evidence="13 14">
    <name type="scientific">Pythium oligandrum</name>
    <name type="common">Mycoparasitic fungus</name>
    <dbReference type="NCBI Taxonomy" id="41045"/>
    <lineage>
        <taxon>Eukaryota</taxon>
        <taxon>Sar</taxon>
        <taxon>Stramenopiles</taxon>
        <taxon>Oomycota</taxon>
        <taxon>Peronosporomycetes</taxon>
        <taxon>Pythiales</taxon>
        <taxon>Pythiaceae</taxon>
        <taxon>Pythium</taxon>
    </lineage>
</organism>
<evidence type="ECO:0000313" key="14">
    <source>
        <dbReference type="Proteomes" id="UP000794436"/>
    </source>
</evidence>
<dbReference type="Pfam" id="PF00122">
    <property type="entry name" value="E1-E2_ATPase"/>
    <property type="match status" value="1"/>
</dbReference>
<dbReference type="AlphaFoldDB" id="A0A8K1CUS1"/>
<dbReference type="InterPro" id="IPR023298">
    <property type="entry name" value="ATPase_P-typ_TM_dom_sf"/>
</dbReference>
<protein>
    <recommendedName>
        <fullName evidence="12">Cation-transporting P-type ATPase N-terminal domain-containing protein</fullName>
    </recommendedName>
</protein>
<comment type="subcellular location">
    <subcellularLocation>
        <location evidence="1">Cell membrane</location>
        <topology evidence="1">Multi-pass membrane protein</topology>
    </subcellularLocation>
</comment>
<feature type="region of interest" description="Disordered" evidence="10">
    <location>
        <begin position="234"/>
        <end position="267"/>
    </location>
</feature>
<dbReference type="FunFam" id="2.70.150.10:FF:000016">
    <property type="entry name" value="Calcium-transporting P-type ATPase putative"/>
    <property type="match status" value="1"/>
</dbReference>